<evidence type="ECO:0000313" key="3">
    <source>
        <dbReference type="EMBL" id="AFD08187.1"/>
    </source>
</evidence>
<dbReference type="InterPro" id="IPR028098">
    <property type="entry name" value="Glyco_trans_4-like_N"/>
</dbReference>
<sequence>MKVLVIPAWYNSDIRPLAGNFFGEQTRALITNKIDASLIYTDFKPLSSFRQIKLKDFLFLRKYQVNDNIPTFRINGINILNIKYALGKRFWTYLTLKLYDDYVERFGVPDVVQAHAYMSGYVAYQLKKRYNIPYVLTEHSSTFLSDSIKESQAPFVREAFNNSDVLTAVSKPLALKMQKYTNKEIVVTPNFINTDFFEPDPDIKKYEIFTFLFVAGLREIKNIPLLIKAFKSLTEKVSDVQLIIGGDGDILEDLKLLVESYGLADKVLFPGKLSREEVVTELNKAHVFVVSSFFETFGVVVIEALSMGLPVIATKCGGPEYILTDNLGVLVENNNEEEYAQAMLFVYQNYNKYDPVELRTHAIINYSDNVVSTNMIDIYKETISNYKYAEKSSRV</sequence>
<dbReference type="InterPro" id="IPR050194">
    <property type="entry name" value="Glycosyltransferase_grp1"/>
</dbReference>
<evidence type="ECO:0000313" key="4">
    <source>
        <dbReference type="Proteomes" id="UP000007590"/>
    </source>
</evidence>
<gene>
    <name evidence="3" type="ordered locus">Solca_3174</name>
</gene>
<dbReference type="InterPro" id="IPR001296">
    <property type="entry name" value="Glyco_trans_1"/>
</dbReference>
<dbReference type="RefSeq" id="WP_014681412.1">
    <property type="nucleotide sequence ID" value="NC_017770.1"/>
</dbReference>
<dbReference type="STRING" id="929556.Solca_3174"/>
<dbReference type="SUPFAM" id="SSF53756">
    <property type="entry name" value="UDP-Glycosyltransferase/glycogen phosphorylase"/>
    <property type="match status" value="1"/>
</dbReference>
<dbReference type="AlphaFoldDB" id="H8KNQ4"/>
<dbReference type="HOGENOM" id="CLU_009583_2_4_10"/>
<dbReference type="Pfam" id="PF00534">
    <property type="entry name" value="Glycos_transf_1"/>
    <property type="match status" value="1"/>
</dbReference>
<dbReference type="OrthoDB" id="9795068at2"/>
<keyword evidence="3" id="KW-0808">Transferase</keyword>
<accession>H8KNQ4</accession>
<dbReference type="Pfam" id="PF13439">
    <property type="entry name" value="Glyco_transf_4"/>
    <property type="match status" value="1"/>
</dbReference>
<dbReference type="EMBL" id="CP003349">
    <property type="protein sequence ID" value="AFD08187.1"/>
    <property type="molecule type" value="Genomic_DNA"/>
</dbReference>
<dbReference type="PANTHER" id="PTHR45947:SF3">
    <property type="entry name" value="SULFOQUINOVOSYL TRANSFERASE SQD2"/>
    <property type="match status" value="1"/>
</dbReference>
<dbReference type="GO" id="GO:0016757">
    <property type="term" value="F:glycosyltransferase activity"/>
    <property type="evidence" value="ECO:0007669"/>
    <property type="project" value="InterPro"/>
</dbReference>
<name>H8KNQ4_SOLCM</name>
<dbReference type="KEGG" id="scn:Solca_3174"/>
<protein>
    <submittedName>
        <fullName evidence="3">Glycosyltransferase</fullName>
    </submittedName>
</protein>
<organism evidence="3 4">
    <name type="scientific">Solitalea canadensis (strain ATCC 29591 / DSM 3403 / JCM 21819 / LMG 8368 / NBRC 15130 / NCIMB 12057 / USAM 9D)</name>
    <name type="common">Flexibacter canadensis</name>
    <dbReference type="NCBI Taxonomy" id="929556"/>
    <lineage>
        <taxon>Bacteria</taxon>
        <taxon>Pseudomonadati</taxon>
        <taxon>Bacteroidota</taxon>
        <taxon>Sphingobacteriia</taxon>
        <taxon>Sphingobacteriales</taxon>
        <taxon>Sphingobacteriaceae</taxon>
        <taxon>Solitalea</taxon>
    </lineage>
</organism>
<dbReference type="Proteomes" id="UP000007590">
    <property type="component" value="Chromosome"/>
</dbReference>
<feature type="domain" description="Glycosyl transferase family 1" evidence="1">
    <location>
        <begin position="209"/>
        <end position="353"/>
    </location>
</feature>
<proteinExistence type="predicted"/>
<reference evidence="3" key="1">
    <citation type="submission" date="2012-02" db="EMBL/GenBank/DDBJ databases">
        <title>The complete genome of Solitalea canadensis DSM 3403.</title>
        <authorList>
            <consortium name="US DOE Joint Genome Institute (JGI-PGF)"/>
            <person name="Lucas S."/>
            <person name="Copeland A."/>
            <person name="Lapidus A."/>
            <person name="Glavina del Rio T."/>
            <person name="Dalin E."/>
            <person name="Tice H."/>
            <person name="Bruce D."/>
            <person name="Goodwin L."/>
            <person name="Pitluck S."/>
            <person name="Peters L."/>
            <person name="Ovchinnikova G."/>
            <person name="Lu M."/>
            <person name="Kyrpides N."/>
            <person name="Mavromatis K."/>
            <person name="Ivanova N."/>
            <person name="Brettin T."/>
            <person name="Detter J.C."/>
            <person name="Han C."/>
            <person name="Larimer F."/>
            <person name="Land M."/>
            <person name="Hauser L."/>
            <person name="Markowitz V."/>
            <person name="Cheng J.-F."/>
            <person name="Hugenholtz P."/>
            <person name="Woyke T."/>
            <person name="Wu D."/>
            <person name="Spring S."/>
            <person name="Schroeder M."/>
            <person name="Kopitz M."/>
            <person name="Brambilla E."/>
            <person name="Klenk H.-P."/>
            <person name="Eisen J.A."/>
        </authorList>
    </citation>
    <scope>NUCLEOTIDE SEQUENCE</scope>
    <source>
        <strain evidence="3">DSM 3403</strain>
    </source>
</reference>
<evidence type="ECO:0000259" key="1">
    <source>
        <dbReference type="Pfam" id="PF00534"/>
    </source>
</evidence>
<dbReference type="Gene3D" id="3.40.50.2000">
    <property type="entry name" value="Glycogen Phosphorylase B"/>
    <property type="match status" value="2"/>
</dbReference>
<evidence type="ECO:0000259" key="2">
    <source>
        <dbReference type="Pfam" id="PF13439"/>
    </source>
</evidence>
<dbReference type="PANTHER" id="PTHR45947">
    <property type="entry name" value="SULFOQUINOVOSYL TRANSFERASE SQD2"/>
    <property type="match status" value="1"/>
</dbReference>
<dbReference type="eggNOG" id="COG0438">
    <property type="taxonomic scope" value="Bacteria"/>
</dbReference>
<keyword evidence="4" id="KW-1185">Reference proteome</keyword>
<feature type="domain" description="Glycosyltransferase subfamily 4-like N-terminal" evidence="2">
    <location>
        <begin position="101"/>
        <end position="195"/>
    </location>
</feature>